<evidence type="ECO:0000313" key="1">
    <source>
        <dbReference type="EMBL" id="EEU34110.1"/>
    </source>
</evidence>
<keyword evidence="2" id="KW-1185">Reference proteome</keyword>
<proteinExistence type="predicted"/>
<accession>C7ZPA9</accession>
<dbReference type="RefSeq" id="XP_003039823.1">
    <property type="nucleotide sequence ID" value="XM_003039777.1"/>
</dbReference>
<name>C7ZPA9_FUSV7</name>
<dbReference type="AlphaFoldDB" id="C7ZPA9"/>
<dbReference type="KEGG" id="nhe:NECHADRAFT_85655"/>
<gene>
    <name evidence="1" type="ORF">NECHADRAFT_85655</name>
</gene>
<dbReference type="GeneID" id="9677672"/>
<dbReference type="VEuPathDB" id="FungiDB:NECHADRAFT_85655"/>
<dbReference type="InParanoid" id="C7ZPA9"/>
<evidence type="ECO:0000313" key="2">
    <source>
        <dbReference type="Proteomes" id="UP000005206"/>
    </source>
</evidence>
<dbReference type="OrthoDB" id="10541117at2759"/>
<dbReference type="EMBL" id="GG698970">
    <property type="protein sequence ID" value="EEU34110.1"/>
    <property type="molecule type" value="Genomic_DNA"/>
</dbReference>
<organism evidence="1 2">
    <name type="scientific">Fusarium vanettenii (strain ATCC MYA-4622 / CBS 123669 / FGSC 9596 / NRRL 45880 / 77-13-4)</name>
    <name type="common">Fusarium solani subsp. pisi</name>
    <dbReference type="NCBI Taxonomy" id="660122"/>
    <lineage>
        <taxon>Eukaryota</taxon>
        <taxon>Fungi</taxon>
        <taxon>Dikarya</taxon>
        <taxon>Ascomycota</taxon>
        <taxon>Pezizomycotina</taxon>
        <taxon>Sordariomycetes</taxon>
        <taxon>Hypocreomycetidae</taxon>
        <taxon>Hypocreales</taxon>
        <taxon>Nectriaceae</taxon>
        <taxon>Fusarium</taxon>
        <taxon>Fusarium solani species complex</taxon>
        <taxon>Fusarium vanettenii</taxon>
    </lineage>
</organism>
<protein>
    <submittedName>
        <fullName evidence="1">Uncharacterized protein</fullName>
    </submittedName>
</protein>
<dbReference type="Proteomes" id="UP000005206">
    <property type="component" value="Chromosome 10"/>
</dbReference>
<sequence>MRPTEDRVRKLGTADRAKRIIQWVMGEEESVEDRTDSFCSSTELSSTSISISTFWFEYNEEYEFSLTEELADQEESYESSDEFEDDLITIVNGETYYYSSLALAFFADFAPVFEHEALLSRVFDPEESEEEESTSDDHSSWNGLHRDEIFLIDLYDTSLWSGLVWE</sequence>
<reference evidence="1 2" key="1">
    <citation type="journal article" date="2009" name="PLoS Genet.">
        <title>The genome of Nectria haematococca: contribution of supernumerary chromosomes to gene expansion.</title>
        <authorList>
            <person name="Coleman J.J."/>
            <person name="Rounsley S.D."/>
            <person name="Rodriguez-Carres M."/>
            <person name="Kuo A."/>
            <person name="Wasmann C.C."/>
            <person name="Grimwood J."/>
            <person name="Schmutz J."/>
            <person name="Taga M."/>
            <person name="White G.J."/>
            <person name="Zhou S."/>
            <person name="Schwartz D.C."/>
            <person name="Freitag M."/>
            <person name="Ma L.J."/>
            <person name="Danchin E.G."/>
            <person name="Henrissat B."/>
            <person name="Coutinho P.M."/>
            <person name="Nelson D.R."/>
            <person name="Straney D."/>
            <person name="Napoli C.A."/>
            <person name="Barker B.M."/>
            <person name="Gribskov M."/>
            <person name="Rep M."/>
            <person name="Kroken S."/>
            <person name="Molnar I."/>
            <person name="Rensing C."/>
            <person name="Kennell J.C."/>
            <person name="Zamora J."/>
            <person name="Farman M.L."/>
            <person name="Selker E.U."/>
            <person name="Salamov A."/>
            <person name="Shapiro H."/>
            <person name="Pangilinan J."/>
            <person name="Lindquist E."/>
            <person name="Lamers C."/>
            <person name="Grigoriev I.V."/>
            <person name="Geiser D.M."/>
            <person name="Covert S.F."/>
            <person name="Temporini E."/>
            <person name="Vanetten H.D."/>
        </authorList>
    </citation>
    <scope>NUCLEOTIDE SEQUENCE [LARGE SCALE GENOMIC DNA]</scope>
    <source>
        <strain evidence="2">ATCC MYA-4622 / CBS 123669 / FGSC 9596 / NRRL 45880 / 77-13-4</strain>
    </source>
</reference>
<dbReference type="HOGENOM" id="CLU_1603184_0_0_1"/>